<dbReference type="Gramene" id="evm.model.03.99">
    <property type="protein sequence ID" value="cds.evm.model.03.99"/>
    <property type="gene ID" value="evm.TU.03.99"/>
</dbReference>
<protein>
    <submittedName>
        <fullName evidence="1">Uncharacterized protein</fullName>
    </submittedName>
</protein>
<dbReference type="EMBL" id="UZAU01000246">
    <property type="status" value="NOT_ANNOTATED_CDS"/>
    <property type="molecule type" value="Genomic_DNA"/>
</dbReference>
<dbReference type="EnsemblPlants" id="evm.model.03.99">
    <property type="protein sequence ID" value="cds.evm.model.03.99"/>
    <property type="gene ID" value="evm.TU.03.99"/>
</dbReference>
<dbReference type="Proteomes" id="UP000596661">
    <property type="component" value="Chromosome 3"/>
</dbReference>
<organism evidence="1 2">
    <name type="scientific">Cannabis sativa</name>
    <name type="common">Hemp</name>
    <name type="synonym">Marijuana</name>
    <dbReference type="NCBI Taxonomy" id="3483"/>
    <lineage>
        <taxon>Eukaryota</taxon>
        <taxon>Viridiplantae</taxon>
        <taxon>Streptophyta</taxon>
        <taxon>Embryophyta</taxon>
        <taxon>Tracheophyta</taxon>
        <taxon>Spermatophyta</taxon>
        <taxon>Magnoliopsida</taxon>
        <taxon>eudicotyledons</taxon>
        <taxon>Gunneridae</taxon>
        <taxon>Pentapetalae</taxon>
        <taxon>rosids</taxon>
        <taxon>fabids</taxon>
        <taxon>Rosales</taxon>
        <taxon>Cannabaceae</taxon>
        <taxon>Cannabis</taxon>
    </lineage>
</organism>
<dbReference type="AlphaFoldDB" id="A0A803PB98"/>
<reference evidence="1" key="1">
    <citation type="submission" date="2018-11" db="EMBL/GenBank/DDBJ databases">
        <authorList>
            <person name="Grassa J C."/>
        </authorList>
    </citation>
    <scope>NUCLEOTIDE SEQUENCE [LARGE SCALE GENOMIC DNA]</scope>
</reference>
<proteinExistence type="predicted"/>
<reference evidence="1" key="2">
    <citation type="submission" date="2021-03" db="UniProtKB">
        <authorList>
            <consortium name="EnsemblPlants"/>
        </authorList>
    </citation>
    <scope>IDENTIFICATION</scope>
</reference>
<evidence type="ECO:0000313" key="1">
    <source>
        <dbReference type="EnsemblPlants" id="cds.evm.model.03.99"/>
    </source>
</evidence>
<name>A0A803PB98_CANSA</name>
<sequence>MRGEVKDEIPEYWVCESCQSASYSTLIETEKNDEAVTRALRNGKFSVSQLHSNKQKTVETVYVSVGGKTKDVQEGELPKFPPSFSSYITFFPAPNATWKWKNAQIYALCFKKYSSSMLLCDWHL</sequence>
<evidence type="ECO:0000313" key="2">
    <source>
        <dbReference type="Proteomes" id="UP000596661"/>
    </source>
</evidence>
<accession>A0A803PB98</accession>
<keyword evidence="2" id="KW-1185">Reference proteome</keyword>